<name>A0A7S1ZAC1_TRICV</name>
<sequence length="100" mass="10921">MARDGRVTAEDGCGWRHHGKDNDNRGCVNILAKVGDATFLLDPELGLLYQVLGARGGARGDALLHQKAIDVDRRVLALCRGCEETAETIELAIMELWSMT</sequence>
<protein>
    <submittedName>
        <fullName evidence="1">Uncharacterized protein</fullName>
    </submittedName>
</protein>
<proteinExistence type="predicted"/>
<gene>
    <name evidence="1" type="ORF">OSIN01602_LOCUS6731</name>
</gene>
<dbReference type="EMBL" id="HBGO01012110">
    <property type="protein sequence ID" value="CAD9332693.1"/>
    <property type="molecule type" value="Transcribed_RNA"/>
</dbReference>
<reference evidence="1" key="1">
    <citation type="submission" date="2021-01" db="EMBL/GenBank/DDBJ databases">
        <authorList>
            <person name="Corre E."/>
            <person name="Pelletier E."/>
            <person name="Niang G."/>
            <person name="Scheremetjew M."/>
            <person name="Finn R."/>
            <person name="Kale V."/>
            <person name="Holt S."/>
            <person name="Cochrane G."/>
            <person name="Meng A."/>
            <person name="Brown T."/>
            <person name="Cohen L."/>
        </authorList>
    </citation>
    <scope>NUCLEOTIDE SEQUENCE</scope>
    <source>
        <strain evidence="1">Grunow 1884</strain>
    </source>
</reference>
<organism evidence="1">
    <name type="scientific">Trieres chinensis</name>
    <name type="common">Marine centric diatom</name>
    <name type="synonym">Odontella sinensis</name>
    <dbReference type="NCBI Taxonomy" id="1514140"/>
    <lineage>
        <taxon>Eukaryota</taxon>
        <taxon>Sar</taxon>
        <taxon>Stramenopiles</taxon>
        <taxon>Ochrophyta</taxon>
        <taxon>Bacillariophyta</taxon>
        <taxon>Mediophyceae</taxon>
        <taxon>Biddulphiophycidae</taxon>
        <taxon>Eupodiscales</taxon>
        <taxon>Parodontellaceae</taxon>
        <taxon>Trieres</taxon>
    </lineage>
</organism>
<dbReference type="AlphaFoldDB" id="A0A7S1ZAC1"/>
<accession>A0A7S1ZAC1</accession>
<evidence type="ECO:0000313" key="1">
    <source>
        <dbReference type="EMBL" id="CAD9332693.1"/>
    </source>
</evidence>